<organism evidence="1 2">
    <name type="scientific">Variovorax ginsengisoli</name>
    <dbReference type="NCBI Taxonomy" id="363844"/>
    <lineage>
        <taxon>Bacteria</taxon>
        <taxon>Pseudomonadati</taxon>
        <taxon>Pseudomonadota</taxon>
        <taxon>Betaproteobacteria</taxon>
        <taxon>Burkholderiales</taxon>
        <taxon>Comamonadaceae</taxon>
        <taxon>Variovorax</taxon>
    </lineage>
</organism>
<evidence type="ECO:0000313" key="2">
    <source>
        <dbReference type="Proteomes" id="UP001226867"/>
    </source>
</evidence>
<evidence type="ECO:0000313" key="1">
    <source>
        <dbReference type="EMBL" id="MDP9900736.1"/>
    </source>
</evidence>
<gene>
    <name evidence="1" type="ORF">J2W36_003002</name>
</gene>
<sequence length="39" mass="4538">MSREARFYAWLSRSMSQRSLVDEVLGSQVRQSFLGSDRT</sequence>
<accession>A0ABT9SAG3</accession>
<reference evidence="1 2" key="1">
    <citation type="submission" date="2023-07" db="EMBL/GenBank/DDBJ databases">
        <title>Sorghum-associated microbial communities from plants grown in Nebraska, USA.</title>
        <authorList>
            <person name="Schachtman D."/>
        </authorList>
    </citation>
    <scope>NUCLEOTIDE SEQUENCE [LARGE SCALE GENOMIC DNA]</scope>
    <source>
        <strain evidence="1 2">DS1607</strain>
    </source>
</reference>
<name>A0ABT9SAG3_9BURK</name>
<keyword evidence="2" id="KW-1185">Reference proteome</keyword>
<comment type="caution">
    <text evidence="1">The sequence shown here is derived from an EMBL/GenBank/DDBJ whole genome shotgun (WGS) entry which is preliminary data.</text>
</comment>
<dbReference type="EMBL" id="JAUSRO010000009">
    <property type="protein sequence ID" value="MDP9900736.1"/>
    <property type="molecule type" value="Genomic_DNA"/>
</dbReference>
<dbReference type="Proteomes" id="UP001226867">
    <property type="component" value="Unassembled WGS sequence"/>
</dbReference>
<protein>
    <submittedName>
        <fullName evidence="1">Uncharacterized protein</fullName>
    </submittedName>
</protein>
<proteinExistence type="predicted"/>